<comment type="function">
    <text evidence="6">Quinone reductase that provides resistance to thiol-specific stress caused by electrophilic quinones.</text>
</comment>
<keyword evidence="3 6" id="KW-0560">Oxidoreductase</keyword>
<dbReference type="RefSeq" id="WP_088386527.1">
    <property type="nucleotide sequence ID" value="NZ_NIOF01000010.1"/>
</dbReference>
<dbReference type="EC" id="1.6.5.-" evidence="6"/>
<comment type="similarity">
    <text evidence="6">Belongs to the azoreductase type 1 family.</text>
</comment>
<gene>
    <name evidence="6" type="primary">azoR</name>
    <name evidence="8" type="ORF">CDN99_19305</name>
</gene>
<feature type="binding site" evidence="6">
    <location>
        <position position="9"/>
    </location>
    <ligand>
        <name>FMN</name>
        <dbReference type="ChEBI" id="CHEBI:58210"/>
    </ligand>
</feature>
<evidence type="ECO:0000313" key="8">
    <source>
        <dbReference type="EMBL" id="OWQ86859.1"/>
    </source>
</evidence>
<keyword evidence="9" id="KW-1185">Reference proteome</keyword>
<protein>
    <recommendedName>
        <fullName evidence="6">FMN dependent NADH:quinone oxidoreductase</fullName>
        <ecNumber evidence="6">1.6.5.-</ecNumber>
    </recommendedName>
    <alternativeName>
        <fullName evidence="6">Azo-dye reductase</fullName>
    </alternativeName>
    <alternativeName>
        <fullName evidence="6">FMN-dependent NADH-azo compound oxidoreductase</fullName>
    </alternativeName>
    <alternativeName>
        <fullName evidence="6">FMN-dependent NADH-azoreductase</fullName>
        <ecNumber evidence="6">1.7.1.17</ecNumber>
    </alternativeName>
</protein>
<accession>A0A246J2P4</accession>
<dbReference type="GO" id="GO:0016655">
    <property type="term" value="F:oxidoreductase activity, acting on NAD(P)H, quinone or similar compound as acceptor"/>
    <property type="evidence" value="ECO:0007669"/>
    <property type="project" value="InterPro"/>
</dbReference>
<dbReference type="InterPro" id="IPR023048">
    <property type="entry name" value="NADH:quinone_OxRdtase_FMN_depd"/>
</dbReference>
<dbReference type="InterPro" id="IPR003680">
    <property type="entry name" value="Flavodoxin_fold"/>
</dbReference>
<dbReference type="GO" id="GO:0010181">
    <property type="term" value="F:FMN binding"/>
    <property type="evidence" value="ECO:0007669"/>
    <property type="project" value="UniProtKB-UniRule"/>
</dbReference>
<feature type="domain" description="Flavodoxin-like fold" evidence="7">
    <location>
        <begin position="1"/>
        <end position="200"/>
    </location>
</feature>
<comment type="cofactor">
    <cofactor evidence="6">
        <name>FMN</name>
        <dbReference type="ChEBI" id="CHEBI:58210"/>
    </cofactor>
    <text evidence="6">Binds 1 FMN per subunit.</text>
</comment>
<evidence type="ECO:0000256" key="3">
    <source>
        <dbReference type="ARBA" id="ARBA00023002"/>
    </source>
</evidence>
<evidence type="ECO:0000256" key="2">
    <source>
        <dbReference type="ARBA" id="ARBA00022643"/>
    </source>
</evidence>
<reference evidence="8 9" key="1">
    <citation type="journal article" date="2008" name="Int. J. Syst. Evol. Microbiol.">
        <title>Description of Roseateles aquatilis sp. nov. and Roseateles terrae sp. nov., in the class Betaproteobacteria, and emended description of the genus Roseateles.</title>
        <authorList>
            <person name="Gomila M."/>
            <person name="Bowien B."/>
            <person name="Falsen E."/>
            <person name="Moore E.R."/>
            <person name="Lalucat J."/>
        </authorList>
    </citation>
    <scope>NUCLEOTIDE SEQUENCE [LARGE SCALE GENOMIC DNA]</scope>
    <source>
        <strain evidence="8 9">CCUG 48205</strain>
    </source>
</reference>
<keyword evidence="4 6" id="KW-0520">NAD</keyword>
<dbReference type="PANTHER" id="PTHR43741:SF2">
    <property type="entry name" value="FMN-DEPENDENT NADH:QUINONE OXIDOREDUCTASE"/>
    <property type="match status" value="1"/>
</dbReference>
<feature type="binding site" evidence="6">
    <location>
        <begin position="19"/>
        <end position="21"/>
    </location>
    <ligand>
        <name>FMN</name>
        <dbReference type="ChEBI" id="CHEBI:58210"/>
    </ligand>
</feature>
<dbReference type="Pfam" id="PF02525">
    <property type="entry name" value="Flavodoxin_2"/>
    <property type="match status" value="1"/>
</dbReference>
<comment type="catalytic activity">
    <reaction evidence="6">
        <text>2 a quinone + NADH + H(+) = 2 a 1,4-benzosemiquinone + NAD(+)</text>
        <dbReference type="Rhea" id="RHEA:65952"/>
        <dbReference type="ChEBI" id="CHEBI:15378"/>
        <dbReference type="ChEBI" id="CHEBI:57540"/>
        <dbReference type="ChEBI" id="CHEBI:57945"/>
        <dbReference type="ChEBI" id="CHEBI:132124"/>
        <dbReference type="ChEBI" id="CHEBI:134225"/>
    </reaction>
</comment>
<dbReference type="GO" id="GO:0016652">
    <property type="term" value="F:oxidoreductase activity, acting on NAD(P)H as acceptor"/>
    <property type="evidence" value="ECO:0007669"/>
    <property type="project" value="UniProtKB-UniRule"/>
</dbReference>
<dbReference type="Gene3D" id="3.40.50.360">
    <property type="match status" value="1"/>
</dbReference>
<comment type="catalytic activity">
    <reaction evidence="5">
        <text>N,N-dimethyl-1,4-phenylenediamine + anthranilate + 2 NAD(+) = 2-(4-dimethylaminophenyl)diazenylbenzoate + 2 NADH + 2 H(+)</text>
        <dbReference type="Rhea" id="RHEA:55872"/>
        <dbReference type="ChEBI" id="CHEBI:15378"/>
        <dbReference type="ChEBI" id="CHEBI:15783"/>
        <dbReference type="ChEBI" id="CHEBI:16567"/>
        <dbReference type="ChEBI" id="CHEBI:57540"/>
        <dbReference type="ChEBI" id="CHEBI:57945"/>
        <dbReference type="ChEBI" id="CHEBI:71579"/>
        <dbReference type="EC" id="1.7.1.17"/>
    </reaction>
    <physiologicalReaction direction="right-to-left" evidence="5">
        <dbReference type="Rhea" id="RHEA:55874"/>
    </physiologicalReaction>
</comment>
<dbReference type="PANTHER" id="PTHR43741">
    <property type="entry name" value="FMN-DEPENDENT NADH-AZOREDUCTASE 1"/>
    <property type="match status" value="1"/>
</dbReference>
<dbReference type="InterPro" id="IPR029039">
    <property type="entry name" value="Flavoprotein-like_sf"/>
</dbReference>
<dbReference type="InterPro" id="IPR050104">
    <property type="entry name" value="FMN-dep_NADH:Q_OxRdtase_AzoR1"/>
</dbReference>
<evidence type="ECO:0000259" key="7">
    <source>
        <dbReference type="Pfam" id="PF02525"/>
    </source>
</evidence>
<comment type="caution">
    <text evidence="6">Lacks conserved residue(s) required for the propagation of feature annotation.</text>
</comment>
<feature type="binding site" evidence="6">
    <location>
        <begin position="143"/>
        <end position="146"/>
    </location>
    <ligand>
        <name>FMN</name>
        <dbReference type="ChEBI" id="CHEBI:58210"/>
    </ligand>
</feature>
<comment type="function">
    <text evidence="6">Also exhibits azoreductase activity. Catalyzes the reductive cleavage of the azo bond in aromatic azo compounds to the corresponding amines.</text>
</comment>
<sequence length="208" mass="21729">MNILQINSSARRLHEGQGSVSTLLANEVVQGLIARNPGARSVVHDLAARPLPPMDEATLGALFTPADARSQAQADRVAFNDQLIAELQAADVIVLAAPMINFGVSSQLKNWIDAVARAGVTFRYGAAGPEGLVTGKKVIVVSSRGGVHRGQPTDNIVPYLTVTLGFLGMTDVEFVYAEGLNMGEEAVAKGLASAREEIAAVLGEAQAA</sequence>
<dbReference type="Proteomes" id="UP000197468">
    <property type="component" value="Unassembled WGS sequence"/>
</dbReference>
<name>A0A246J2P4_9BURK</name>
<comment type="caution">
    <text evidence="8">The sequence shown here is derived from an EMBL/GenBank/DDBJ whole genome shotgun (WGS) entry which is preliminary data.</text>
</comment>
<dbReference type="EMBL" id="NIOF01000010">
    <property type="protein sequence ID" value="OWQ86859.1"/>
    <property type="molecule type" value="Genomic_DNA"/>
</dbReference>
<evidence type="ECO:0000256" key="4">
    <source>
        <dbReference type="ARBA" id="ARBA00023027"/>
    </source>
</evidence>
<evidence type="ECO:0000256" key="6">
    <source>
        <dbReference type="HAMAP-Rule" id="MF_01216"/>
    </source>
</evidence>
<evidence type="ECO:0000313" key="9">
    <source>
        <dbReference type="Proteomes" id="UP000197468"/>
    </source>
</evidence>
<evidence type="ECO:0000256" key="5">
    <source>
        <dbReference type="ARBA" id="ARBA00048542"/>
    </source>
</evidence>
<proteinExistence type="inferred from homology"/>
<keyword evidence="1 6" id="KW-0285">Flavoprotein</keyword>
<dbReference type="GO" id="GO:0009055">
    <property type="term" value="F:electron transfer activity"/>
    <property type="evidence" value="ECO:0007669"/>
    <property type="project" value="UniProtKB-UniRule"/>
</dbReference>
<dbReference type="SUPFAM" id="SSF52218">
    <property type="entry name" value="Flavoproteins"/>
    <property type="match status" value="1"/>
</dbReference>
<evidence type="ECO:0000256" key="1">
    <source>
        <dbReference type="ARBA" id="ARBA00022630"/>
    </source>
</evidence>
<comment type="subunit">
    <text evidence="6">Homodimer.</text>
</comment>
<dbReference type="OrthoDB" id="9787136at2"/>
<organism evidence="8 9">
    <name type="scientific">Roseateles aquatilis</name>
    <dbReference type="NCBI Taxonomy" id="431061"/>
    <lineage>
        <taxon>Bacteria</taxon>
        <taxon>Pseudomonadati</taxon>
        <taxon>Pseudomonadota</taxon>
        <taxon>Betaproteobacteria</taxon>
        <taxon>Burkholderiales</taxon>
        <taxon>Sphaerotilaceae</taxon>
        <taxon>Roseateles</taxon>
    </lineage>
</organism>
<dbReference type="EC" id="1.7.1.17" evidence="6"/>
<dbReference type="HAMAP" id="MF_01216">
    <property type="entry name" value="Azoreductase_type1"/>
    <property type="match status" value="1"/>
</dbReference>
<keyword evidence="2 6" id="KW-0288">FMN</keyword>
<dbReference type="AlphaFoldDB" id="A0A246J2P4"/>